<keyword evidence="1" id="KW-0722">Serine protease inhibitor</keyword>
<evidence type="ECO:0000313" key="1">
    <source>
        <dbReference type="EMBL" id="KAI4462626.1"/>
    </source>
</evidence>
<reference evidence="1" key="1">
    <citation type="submission" date="2022-04" db="EMBL/GenBank/DDBJ databases">
        <title>Chromosome-scale genome assembly of Holotrichia oblita Faldermann.</title>
        <authorList>
            <person name="Rongchong L."/>
        </authorList>
    </citation>
    <scope>NUCLEOTIDE SEQUENCE</scope>
    <source>
        <strain evidence="1">81SQS9</strain>
    </source>
</reference>
<organism evidence="1 2">
    <name type="scientific">Holotrichia oblita</name>
    <name type="common">Chafer beetle</name>
    <dbReference type="NCBI Taxonomy" id="644536"/>
    <lineage>
        <taxon>Eukaryota</taxon>
        <taxon>Metazoa</taxon>
        <taxon>Ecdysozoa</taxon>
        <taxon>Arthropoda</taxon>
        <taxon>Hexapoda</taxon>
        <taxon>Insecta</taxon>
        <taxon>Pterygota</taxon>
        <taxon>Neoptera</taxon>
        <taxon>Endopterygota</taxon>
        <taxon>Coleoptera</taxon>
        <taxon>Polyphaga</taxon>
        <taxon>Scarabaeiformia</taxon>
        <taxon>Scarabaeidae</taxon>
        <taxon>Melolonthinae</taxon>
        <taxon>Holotrichia</taxon>
    </lineage>
</organism>
<keyword evidence="2" id="KW-1185">Reference proteome</keyword>
<evidence type="ECO:0000313" key="2">
    <source>
        <dbReference type="Proteomes" id="UP001056778"/>
    </source>
</evidence>
<dbReference type="EMBL" id="CM043018">
    <property type="protein sequence ID" value="KAI4462626.1"/>
    <property type="molecule type" value="Genomic_DNA"/>
</dbReference>
<sequence length="89" mass="9948">MAGNPKFRLAGCQKRSRLYEPVRPPCPPLMQYSNCGTYCPSTCEDPEILPCVKLCARGCFCIPPYILRNEDELKCVMPSECPTIVTESS</sequence>
<comment type="caution">
    <text evidence="1">The sequence shown here is derived from an EMBL/GenBank/DDBJ whole genome shotgun (WGS) entry which is preliminary data.</text>
</comment>
<keyword evidence="1" id="KW-0646">Protease inhibitor</keyword>
<dbReference type="Proteomes" id="UP001056778">
    <property type="component" value="Chromosome 4"/>
</dbReference>
<gene>
    <name evidence="1" type="ORF">MML48_4g00002138</name>
</gene>
<protein>
    <submittedName>
        <fullName evidence="1">Serine protease inhibitor-like superfamily</fullName>
    </submittedName>
</protein>
<proteinExistence type="predicted"/>
<name>A0ACB9T764_HOLOL</name>
<accession>A0ACB9T764</accession>